<protein>
    <submittedName>
        <fullName evidence="2">Uncharacterized protein</fullName>
    </submittedName>
</protein>
<organism evidence="2">
    <name type="scientific">marine metagenome</name>
    <dbReference type="NCBI Taxonomy" id="408172"/>
    <lineage>
        <taxon>unclassified sequences</taxon>
        <taxon>metagenomes</taxon>
        <taxon>ecological metagenomes</taxon>
    </lineage>
</organism>
<reference evidence="2" key="1">
    <citation type="submission" date="2018-05" db="EMBL/GenBank/DDBJ databases">
        <authorList>
            <person name="Lanie J.A."/>
            <person name="Ng W.-L."/>
            <person name="Kazmierczak K.M."/>
            <person name="Andrzejewski T.M."/>
            <person name="Davidsen T.M."/>
            <person name="Wayne K.J."/>
            <person name="Tettelin H."/>
            <person name="Glass J.I."/>
            <person name="Rusch D."/>
            <person name="Podicherti R."/>
            <person name="Tsui H.-C.T."/>
            <person name="Winkler M.E."/>
        </authorList>
    </citation>
    <scope>NUCLEOTIDE SEQUENCE</scope>
</reference>
<feature type="non-terminal residue" evidence="2">
    <location>
        <position position="1"/>
    </location>
</feature>
<evidence type="ECO:0000256" key="1">
    <source>
        <dbReference type="SAM" id="MobiDB-lite"/>
    </source>
</evidence>
<dbReference type="AlphaFoldDB" id="A0A382SKV7"/>
<name>A0A382SKV7_9ZZZZ</name>
<proteinExistence type="predicted"/>
<evidence type="ECO:0000313" key="2">
    <source>
        <dbReference type="EMBL" id="SVD10519.1"/>
    </source>
</evidence>
<feature type="compositionally biased region" description="Low complexity" evidence="1">
    <location>
        <begin position="42"/>
        <end position="52"/>
    </location>
</feature>
<dbReference type="EMBL" id="UINC01129847">
    <property type="protein sequence ID" value="SVD10519.1"/>
    <property type="molecule type" value="Genomic_DNA"/>
</dbReference>
<accession>A0A382SKV7</accession>
<gene>
    <name evidence="2" type="ORF">METZ01_LOCUS363373</name>
</gene>
<sequence>VFGAAMSREIKRALAVEPRKVEIAASDDEFVGQTRRRGDDLSGGSDDAGAADLPRRGGGGHRHP</sequence>
<feature type="region of interest" description="Disordered" evidence="1">
    <location>
        <begin position="26"/>
        <end position="64"/>
    </location>
</feature>
<feature type="non-terminal residue" evidence="2">
    <location>
        <position position="64"/>
    </location>
</feature>